<dbReference type="InterPro" id="IPR050327">
    <property type="entry name" value="Proton-linked_MCT"/>
</dbReference>
<dbReference type="GO" id="GO:0016020">
    <property type="term" value="C:membrane"/>
    <property type="evidence" value="ECO:0007669"/>
    <property type="project" value="UniProtKB-SubCell"/>
</dbReference>
<dbReference type="CDD" id="cd17352">
    <property type="entry name" value="MFS_MCT_SLC16"/>
    <property type="match status" value="1"/>
</dbReference>
<comment type="subcellular location">
    <subcellularLocation>
        <location evidence="1">Membrane</location>
        <topology evidence="1">Multi-pass membrane protein</topology>
    </subcellularLocation>
</comment>
<dbReference type="Gene3D" id="1.20.1250.20">
    <property type="entry name" value="MFS general substrate transporter like domains"/>
    <property type="match status" value="2"/>
</dbReference>
<evidence type="ECO:0000256" key="2">
    <source>
        <dbReference type="ARBA" id="ARBA00006727"/>
    </source>
</evidence>
<feature type="compositionally biased region" description="Basic and acidic residues" evidence="3">
    <location>
        <begin position="10"/>
        <end position="19"/>
    </location>
</feature>
<feature type="transmembrane region" description="Helical" evidence="4">
    <location>
        <begin position="115"/>
        <end position="140"/>
    </location>
</feature>
<dbReference type="Proteomes" id="UP000275385">
    <property type="component" value="Unassembled WGS sequence"/>
</dbReference>
<comment type="similarity">
    <text evidence="2">Belongs to the major facilitator superfamily. Monocarboxylate porter (TC 2.A.1.13) family.</text>
</comment>
<proteinExistence type="inferred from homology"/>
<evidence type="ECO:0000259" key="5">
    <source>
        <dbReference type="PROSITE" id="PS50850"/>
    </source>
</evidence>
<organism evidence="6 7">
    <name type="scientific">Coniochaeta pulveracea</name>
    <dbReference type="NCBI Taxonomy" id="177199"/>
    <lineage>
        <taxon>Eukaryota</taxon>
        <taxon>Fungi</taxon>
        <taxon>Dikarya</taxon>
        <taxon>Ascomycota</taxon>
        <taxon>Pezizomycotina</taxon>
        <taxon>Sordariomycetes</taxon>
        <taxon>Sordariomycetidae</taxon>
        <taxon>Coniochaetales</taxon>
        <taxon>Coniochaetaceae</taxon>
        <taxon>Coniochaeta</taxon>
    </lineage>
</organism>
<protein>
    <recommendedName>
        <fullName evidence="5">Major facilitator superfamily (MFS) profile domain-containing protein</fullName>
    </recommendedName>
</protein>
<keyword evidence="4" id="KW-0472">Membrane</keyword>
<feature type="transmembrane region" description="Helical" evidence="4">
    <location>
        <begin position="86"/>
        <end position="103"/>
    </location>
</feature>
<feature type="transmembrane region" description="Helical" evidence="4">
    <location>
        <begin position="146"/>
        <end position="168"/>
    </location>
</feature>
<dbReference type="PANTHER" id="PTHR11360:SF281">
    <property type="entry name" value="ASPYRIDONES EFFLUX PROTEIN APDF-RELATED"/>
    <property type="match status" value="1"/>
</dbReference>
<dbReference type="SUPFAM" id="SSF103473">
    <property type="entry name" value="MFS general substrate transporter"/>
    <property type="match status" value="1"/>
</dbReference>
<feature type="transmembrane region" description="Helical" evidence="4">
    <location>
        <begin position="206"/>
        <end position="226"/>
    </location>
</feature>
<keyword evidence="4" id="KW-0812">Transmembrane</keyword>
<feature type="transmembrane region" description="Helical" evidence="4">
    <location>
        <begin position="283"/>
        <end position="302"/>
    </location>
</feature>
<feature type="transmembrane region" description="Helical" evidence="4">
    <location>
        <begin position="402"/>
        <end position="427"/>
    </location>
</feature>
<dbReference type="OrthoDB" id="6499973at2759"/>
<name>A0A420Y1M9_9PEZI</name>
<evidence type="ECO:0000256" key="4">
    <source>
        <dbReference type="SAM" id="Phobius"/>
    </source>
</evidence>
<keyword evidence="7" id="KW-1185">Reference proteome</keyword>
<comment type="caution">
    <text evidence="6">The sequence shown here is derived from an EMBL/GenBank/DDBJ whole genome shotgun (WGS) entry which is preliminary data.</text>
</comment>
<feature type="transmembrane region" description="Helical" evidence="4">
    <location>
        <begin position="314"/>
        <end position="332"/>
    </location>
</feature>
<dbReference type="EMBL" id="QVQW01000067">
    <property type="protein sequence ID" value="RKU41821.1"/>
    <property type="molecule type" value="Genomic_DNA"/>
</dbReference>
<dbReference type="GO" id="GO:0022857">
    <property type="term" value="F:transmembrane transporter activity"/>
    <property type="evidence" value="ECO:0007669"/>
    <property type="project" value="InterPro"/>
</dbReference>
<feature type="region of interest" description="Disordered" evidence="3">
    <location>
        <begin position="1"/>
        <end position="21"/>
    </location>
</feature>
<dbReference type="PROSITE" id="PS50850">
    <property type="entry name" value="MFS"/>
    <property type="match status" value="1"/>
</dbReference>
<keyword evidence="4" id="KW-1133">Transmembrane helix</keyword>
<feature type="transmembrane region" description="Helical" evidence="4">
    <location>
        <begin position="373"/>
        <end position="396"/>
    </location>
</feature>
<feature type="domain" description="Major facilitator superfamily (MFS) profile" evidence="5">
    <location>
        <begin position="44"/>
        <end position="427"/>
    </location>
</feature>
<dbReference type="InterPro" id="IPR011701">
    <property type="entry name" value="MFS"/>
</dbReference>
<dbReference type="InterPro" id="IPR036259">
    <property type="entry name" value="MFS_trans_sf"/>
</dbReference>
<feature type="transmembrane region" description="Helical" evidence="4">
    <location>
        <begin position="45"/>
        <end position="66"/>
    </location>
</feature>
<feature type="transmembrane region" description="Helical" evidence="4">
    <location>
        <begin position="247"/>
        <end position="271"/>
    </location>
</feature>
<dbReference type="InterPro" id="IPR020846">
    <property type="entry name" value="MFS_dom"/>
</dbReference>
<evidence type="ECO:0000313" key="7">
    <source>
        <dbReference type="Proteomes" id="UP000275385"/>
    </source>
</evidence>
<dbReference type="Pfam" id="PF07690">
    <property type="entry name" value="MFS_1"/>
    <property type="match status" value="1"/>
</dbReference>
<feature type="transmembrane region" description="Helical" evidence="4">
    <location>
        <begin position="338"/>
        <end position="361"/>
    </location>
</feature>
<sequence length="434" mass="46694">MSTTSSTTHEGQHPSKELISEPESAAIPPDSQAAIPQFAEGGTKAWLVVLGCWCTSFASFGIVNSFGVYETYYLENYLSGYSPSTVAWIGAIQAFAQFSATLISGPVMDRFGPMVIIWPCSLLLVVAMMLTSLCTKYYQFLLCQGILLGSCAGLIFAPAFGVIGHYFFKKRAMAMAFASTGSPIGGIIYPVIMTRLLQNSDVGFPWAQRVCGFVSLFLLLIAVVTIRPVTSMRRTGSLFLLGAFKSPVYSFQVVGLFFVVLGFWTPFFYLAEYGLDHGMSPTLATYLFALINAGSFAGRMLGGMCSQWLGQFNVVTFSCYATAVLLYCWLSITSTAGLVVLSILFGATSGIIIALMMSTVAHCAPHPREIGTYVGQSTFVVGFAGLAGTPITGALINNYHGYTQGIVFSATVMIAGAVVFTFARFFFAKDKLIA</sequence>
<accession>A0A420Y1M9</accession>
<evidence type="ECO:0000313" key="6">
    <source>
        <dbReference type="EMBL" id="RKU41821.1"/>
    </source>
</evidence>
<dbReference type="PANTHER" id="PTHR11360">
    <property type="entry name" value="MONOCARBOXYLATE TRANSPORTER"/>
    <property type="match status" value="1"/>
</dbReference>
<evidence type="ECO:0000256" key="1">
    <source>
        <dbReference type="ARBA" id="ARBA00004141"/>
    </source>
</evidence>
<gene>
    <name evidence="6" type="ORF">DL546_004056</name>
</gene>
<reference evidence="6 7" key="1">
    <citation type="submission" date="2018-08" db="EMBL/GenBank/DDBJ databases">
        <title>Draft genome of the lignicolous fungus Coniochaeta pulveracea.</title>
        <authorList>
            <person name="Borstlap C.J."/>
            <person name="De Witt R.N."/>
            <person name="Botha A."/>
            <person name="Volschenk H."/>
        </authorList>
    </citation>
    <scope>NUCLEOTIDE SEQUENCE [LARGE SCALE GENOMIC DNA]</scope>
    <source>
        <strain evidence="6 7">CAB683</strain>
    </source>
</reference>
<dbReference type="AlphaFoldDB" id="A0A420Y1M9"/>
<evidence type="ECO:0000256" key="3">
    <source>
        <dbReference type="SAM" id="MobiDB-lite"/>
    </source>
</evidence>
<feature type="transmembrane region" description="Helical" evidence="4">
    <location>
        <begin position="175"/>
        <end position="194"/>
    </location>
</feature>